<evidence type="ECO:0000313" key="4">
    <source>
        <dbReference type="EMBL" id="KAK6784699.1"/>
    </source>
</evidence>
<comment type="similarity">
    <text evidence="1">Belongs to the ATP-dependent AMP-binding enzyme family.</text>
</comment>
<dbReference type="Gene3D" id="3.40.50.12780">
    <property type="entry name" value="N-terminal domain of ligase-like"/>
    <property type="match status" value="1"/>
</dbReference>
<dbReference type="EMBL" id="JBANQN010000007">
    <property type="protein sequence ID" value="KAK6784699.1"/>
    <property type="molecule type" value="Genomic_DNA"/>
</dbReference>
<dbReference type="Pfam" id="PF00501">
    <property type="entry name" value="AMP-binding"/>
    <property type="match status" value="1"/>
</dbReference>
<sequence>MTILMLTSSNVALRSFNDLNRSVQLHGRTQRVQLRCKLAGDIETDESRRLLEGVVTSSANYVPLTPISFLERAANVFGDTTSVATLALNVPAMQELHFAVPMAEAVLCTLNTRLDSSMVAELLKHSEAKIIFVDQQLLQVAQQALSLLSKDKIRLQLLC</sequence>
<feature type="domain" description="AMP-dependent synthetase/ligase" evidence="3">
    <location>
        <begin position="78"/>
        <end position="144"/>
    </location>
</feature>
<dbReference type="PANTHER" id="PTHR43859">
    <property type="entry name" value="ACYL-ACTIVATING ENZYME"/>
    <property type="match status" value="1"/>
</dbReference>
<dbReference type="InterPro" id="IPR000873">
    <property type="entry name" value="AMP-dep_synth/lig_dom"/>
</dbReference>
<accession>A0AAN8TDN4</accession>
<organism evidence="4 5">
    <name type="scientific">Solanum bulbocastanum</name>
    <name type="common">Wild potato</name>
    <dbReference type="NCBI Taxonomy" id="147425"/>
    <lineage>
        <taxon>Eukaryota</taxon>
        <taxon>Viridiplantae</taxon>
        <taxon>Streptophyta</taxon>
        <taxon>Embryophyta</taxon>
        <taxon>Tracheophyta</taxon>
        <taxon>Spermatophyta</taxon>
        <taxon>Magnoliopsida</taxon>
        <taxon>eudicotyledons</taxon>
        <taxon>Gunneridae</taxon>
        <taxon>Pentapetalae</taxon>
        <taxon>asterids</taxon>
        <taxon>lamiids</taxon>
        <taxon>Solanales</taxon>
        <taxon>Solanaceae</taxon>
        <taxon>Solanoideae</taxon>
        <taxon>Solaneae</taxon>
        <taxon>Solanum</taxon>
    </lineage>
</organism>
<gene>
    <name evidence="4" type="ORF">RDI58_018154</name>
</gene>
<dbReference type="InterPro" id="IPR042099">
    <property type="entry name" value="ANL_N_sf"/>
</dbReference>
<keyword evidence="2" id="KW-0436">Ligase</keyword>
<proteinExistence type="inferred from homology"/>
<reference evidence="4 5" key="1">
    <citation type="submission" date="2024-02" db="EMBL/GenBank/DDBJ databases">
        <title>de novo genome assembly of Solanum bulbocastanum strain 11H21.</title>
        <authorList>
            <person name="Hosaka A.J."/>
        </authorList>
    </citation>
    <scope>NUCLEOTIDE SEQUENCE [LARGE SCALE GENOMIC DNA]</scope>
    <source>
        <tissue evidence="4">Young leaves</tissue>
    </source>
</reference>
<name>A0AAN8TDN4_SOLBU</name>
<evidence type="ECO:0000256" key="1">
    <source>
        <dbReference type="ARBA" id="ARBA00006432"/>
    </source>
</evidence>
<dbReference type="AlphaFoldDB" id="A0AAN8TDN4"/>
<dbReference type="GO" id="GO:0016874">
    <property type="term" value="F:ligase activity"/>
    <property type="evidence" value="ECO:0007669"/>
    <property type="project" value="UniProtKB-KW"/>
</dbReference>
<dbReference type="Proteomes" id="UP001371456">
    <property type="component" value="Unassembled WGS sequence"/>
</dbReference>
<evidence type="ECO:0000313" key="5">
    <source>
        <dbReference type="Proteomes" id="UP001371456"/>
    </source>
</evidence>
<comment type="caution">
    <text evidence="4">The sequence shown here is derived from an EMBL/GenBank/DDBJ whole genome shotgun (WGS) entry which is preliminary data.</text>
</comment>
<evidence type="ECO:0000259" key="3">
    <source>
        <dbReference type="Pfam" id="PF00501"/>
    </source>
</evidence>
<evidence type="ECO:0000256" key="2">
    <source>
        <dbReference type="ARBA" id="ARBA00022598"/>
    </source>
</evidence>
<dbReference type="SUPFAM" id="SSF56801">
    <property type="entry name" value="Acetyl-CoA synthetase-like"/>
    <property type="match status" value="1"/>
</dbReference>
<protein>
    <recommendedName>
        <fullName evidence="3">AMP-dependent synthetase/ligase domain-containing protein</fullName>
    </recommendedName>
</protein>
<keyword evidence="5" id="KW-1185">Reference proteome</keyword>
<dbReference type="PANTHER" id="PTHR43859:SF21">
    <property type="entry name" value="ACYL-ACTIVATING ENZYME 2-RELATED"/>
    <property type="match status" value="1"/>
</dbReference>